<dbReference type="EMBL" id="BJWL01000012">
    <property type="protein sequence ID" value="GFY98376.1"/>
    <property type="molecule type" value="Genomic_DNA"/>
</dbReference>
<evidence type="ECO:0008006" key="9">
    <source>
        <dbReference type="Google" id="ProtNLM"/>
    </source>
</evidence>
<evidence type="ECO:0000313" key="7">
    <source>
        <dbReference type="EMBL" id="GFY98376.1"/>
    </source>
</evidence>
<evidence type="ECO:0000256" key="2">
    <source>
        <dbReference type="ARBA" id="ARBA00023015"/>
    </source>
</evidence>
<reference evidence="7 8" key="1">
    <citation type="submission" date="2019-07" db="EMBL/GenBank/DDBJ databases">
        <title>De Novo Assembly of kiwifruit Actinidia rufa.</title>
        <authorList>
            <person name="Sugita-Konishi S."/>
            <person name="Sato K."/>
            <person name="Mori E."/>
            <person name="Abe Y."/>
            <person name="Kisaki G."/>
            <person name="Hamano K."/>
            <person name="Suezawa K."/>
            <person name="Otani M."/>
            <person name="Fukuda T."/>
            <person name="Manabe T."/>
            <person name="Gomi K."/>
            <person name="Tabuchi M."/>
            <person name="Akimitsu K."/>
            <person name="Kataoka I."/>
        </authorList>
    </citation>
    <scope>NUCLEOTIDE SEQUENCE [LARGE SCALE GENOMIC DNA]</scope>
    <source>
        <strain evidence="8">cv. Fuchu</strain>
    </source>
</reference>
<comment type="subcellular location">
    <subcellularLocation>
        <location evidence="1">Nucleus</location>
    </subcellularLocation>
</comment>
<dbReference type="Gene3D" id="2.40.330.10">
    <property type="entry name" value="DNA-binding pseudobarrel domain"/>
    <property type="match status" value="1"/>
</dbReference>
<dbReference type="InterPro" id="IPR005508">
    <property type="entry name" value="At2g31720-like"/>
</dbReference>
<keyword evidence="2" id="KW-0805">Transcription regulation</keyword>
<name>A0A7J0FIV7_9ERIC</name>
<evidence type="ECO:0000256" key="5">
    <source>
        <dbReference type="ARBA" id="ARBA00023242"/>
    </source>
</evidence>
<dbReference type="OrthoDB" id="668173at2759"/>
<dbReference type="GO" id="GO:0005634">
    <property type="term" value="C:nucleus"/>
    <property type="evidence" value="ECO:0007669"/>
    <property type="project" value="UniProtKB-SubCell"/>
</dbReference>
<keyword evidence="3" id="KW-0238">DNA-binding</keyword>
<dbReference type="SUPFAM" id="SSF101936">
    <property type="entry name" value="DNA-binding pseudobarrel domain"/>
    <property type="match status" value="1"/>
</dbReference>
<keyword evidence="5" id="KW-0539">Nucleus</keyword>
<organism evidence="7 8">
    <name type="scientific">Actinidia rufa</name>
    <dbReference type="NCBI Taxonomy" id="165716"/>
    <lineage>
        <taxon>Eukaryota</taxon>
        <taxon>Viridiplantae</taxon>
        <taxon>Streptophyta</taxon>
        <taxon>Embryophyta</taxon>
        <taxon>Tracheophyta</taxon>
        <taxon>Spermatophyta</taxon>
        <taxon>Magnoliopsida</taxon>
        <taxon>eudicotyledons</taxon>
        <taxon>Gunneridae</taxon>
        <taxon>Pentapetalae</taxon>
        <taxon>asterids</taxon>
        <taxon>Ericales</taxon>
        <taxon>Actinidiaceae</taxon>
        <taxon>Actinidia</taxon>
    </lineage>
</organism>
<evidence type="ECO:0000256" key="3">
    <source>
        <dbReference type="ARBA" id="ARBA00023125"/>
    </source>
</evidence>
<comment type="caution">
    <text evidence="7">The sequence shown here is derived from an EMBL/GenBank/DDBJ whole genome shotgun (WGS) entry which is preliminary data.</text>
</comment>
<protein>
    <recommendedName>
        <fullName evidence="9">B3 domain-containing protein</fullName>
    </recommendedName>
</protein>
<evidence type="ECO:0000256" key="4">
    <source>
        <dbReference type="ARBA" id="ARBA00023163"/>
    </source>
</evidence>
<feature type="region of interest" description="Disordered" evidence="6">
    <location>
        <begin position="1"/>
        <end position="20"/>
    </location>
</feature>
<gene>
    <name evidence="7" type="ORF">Acr_12g0009170</name>
</gene>
<accession>A0A7J0FIV7</accession>
<dbReference type="Proteomes" id="UP000585474">
    <property type="component" value="Unassembled WGS sequence"/>
</dbReference>
<keyword evidence="4" id="KW-0804">Transcription</keyword>
<keyword evidence="8" id="KW-1185">Reference proteome</keyword>
<evidence type="ECO:0000256" key="6">
    <source>
        <dbReference type="SAM" id="MobiDB-lite"/>
    </source>
</evidence>
<dbReference type="InterPro" id="IPR015300">
    <property type="entry name" value="DNA-bd_pseudobarrel_sf"/>
</dbReference>
<sequence>MKNNSEANNNNDNSNGVGNNNLVVTLEEPKENYLDLVMLALSTEGYFFLNEETSSFLKSMKTQFLGRKWINGCVSFKNAIKNGSVPEMPELGKPIDGFTPPKLPPVHALEGLIGECGVPFEQQLTETDMNKHRARLLIAQELVEKFVMPLMSEEEKQSLKCGQEIQVTACGSNGIEYQMKFKCWGSNKHVLTLGWNEFRIDNEFKALQDWVTMWVFRHKRTGKLCFGMIARRFPTNQLIRSQKKKKGKEMNK</sequence>
<dbReference type="PANTHER" id="PTHR31541:SF28">
    <property type="entry name" value="TF-B3 DOMAIN-CONTAINING PROTEIN"/>
    <property type="match status" value="1"/>
</dbReference>
<dbReference type="GO" id="GO:0003677">
    <property type="term" value="F:DNA binding"/>
    <property type="evidence" value="ECO:0007669"/>
    <property type="project" value="UniProtKB-KW"/>
</dbReference>
<dbReference type="PANTHER" id="PTHR31541">
    <property type="entry name" value="B3 DOMAIN PLANT PROTEIN-RELATED"/>
    <property type="match status" value="1"/>
</dbReference>
<evidence type="ECO:0000313" key="8">
    <source>
        <dbReference type="Proteomes" id="UP000585474"/>
    </source>
</evidence>
<dbReference type="AlphaFoldDB" id="A0A7J0FIV7"/>
<proteinExistence type="predicted"/>
<evidence type="ECO:0000256" key="1">
    <source>
        <dbReference type="ARBA" id="ARBA00004123"/>
    </source>
</evidence>